<protein>
    <submittedName>
        <fullName evidence="2">Uncharacterized protein</fullName>
    </submittedName>
</protein>
<proteinExistence type="predicted"/>
<name>V5E3D0_KALBG</name>
<reference evidence="3" key="1">
    <citation type="journal article" date="2013" name="Genome Announc.">
        <title>Draft genome sequence of Pseudozyma brasiliensis sp. nov. strain GHG001, a high producer of endo-1,4-xylanase isolated from an insect pest of sugarcane.</title>
        <authorList>
            <person name="Oliveira J.V.D.C."/>
            <person name="dos Santos R.A.C."/>
            <person name="Borges T.A."/>
            <person name="Riano-Pachon D.M."/>
            <person name="Goldman G.H."/>
        </authorList>
    </citation>
    <scope>NUCLEOTIDE SEQUENCE [LARGE SCALE GENOMIC DNA]</scope>
    <source>
        <strain evidence="3">GHG001</strain>
    </source>
</reference>
<dbReference type="EMBL" id="KI545894">
    <property type="protein sequence ID" value="EST04671.1"/>
    <property type="molecule type" value="Genomic_DNA"/>
</dbReference>
<dbReference type="STRING" id="1365824.V5E3D0"/>
<evidence type="ECO:0000313" key="2">
    <source>
        <dbReference type="EMBL" id="EST04671.1"/>
    </source>
</evidence>
<keyword evidence="3" id="KW-1185">Reference proteome</keyword>
<dbReference type="Proteomes" id="UP000019377">
    <property type="component" value="Unassembled WGS sequence"/>
</dbReference>
<organism evidence="2 3">
    <name type="scientific">Kalmanozyma brasiliensis (strain GHG001)</name>
    <name type="common">Yeast</name>
    <name type="synonym">Pseudozyma brasiliensis</name>
    <dbReference type="NCBI Taxonomy" id="1365824"/>
    <lineage>
        <taxon>Eukaryota</taxon>
        <taxon>Fungi</taxon>
        <taxon>Dikarya</taxon>
        <taxon>Basidiomycota</taxon>
        <taxon>Ustilaginomycotina</taxon>
        <taxon>Ustilaginomycetes</taxon>
        <taxon>Ustilaginales</taxon>
        <taxon>Ustilaginaceae</taxon>
        <taxon>Kalmanozyma</taxon>
    </lineage>
</organism>
<gene>
    <name evidence="2" type="ORF">PSEUBRA_SCAF8g02053</name>
</gene>
<accession>V5E3D0</accession>
<evidence type="ECO:0000313" key="3">
    <source>
        <dbReference type="Proteomes" id="UP000019377"/>
    </source>
</evidence>
<dbReference type="AlphaFoldDB" id="V5E3D0"/>
<sequence length="210" mass="23435">MWAFLIGLLLTAIFFRSVLPRLPRILFRGKLRINRAGLRGIRGIEYRSKGFHNDSAAFSRNENQLEVKIQRIYATIHLPYFLRKAEEKPKVVPRKSGAIITLHVQGVGGIALRAFRAALFILTSSLPVLTSFVSIQVDRIEVYIQEAEAVARIGRAGLTFSMSPDSSSAFSGTRETSQSSDDAIASSSAQEPTWSRFFEAMRTMPTRADI</sequence>
<feature type="region of interest" description="Disordered" evidence="1">
    <location>
        <begin position="163"/>
        <end position="190"/>
    </location>
</feature>
<evidence type="ECO:0000256" key="1">
    <source>
        <dbReference type="SAM" id="MobiDB-lite"/>
    </source>
</evidence>
<dbReference type="HOGENOM" id="CLU_1310599_0_0_1"/>